<dbReference type="InterPro" id="IPR058791">
    <property type="entry name" value="3HB_CusB"/>
</dbReference>
<feature type="signal peptide" evidence="4">
    <location>
        <begin position="1"/>
        <end position="21"/>
    </location>
</feature>
<evidence type="ECO:0000256" key="3">
    <source>
        <dbReference type="SAM" id="MobiDB-lite"/>
    </source>
</evidence>
<dbReference type="InterPro" id="IPR051909">
    <property type="entry name" value="MFP_Cation_Efflux"/>
</dbReference>
<dbReference type="SUPFAM" id="SSF111369">
    <property type="entry name" value="HlyD-like secretion proteins"/>
    <property type="match status" value="1"/>
</dbReference>
<evidence type="ECO:0000313" key="11">
    <source>
        <dbReference type="Proteomes" id="UP001310248"/>
    </source>
</evidence>
<proteinExistence type="inferred from homology"/>
<dbReference type="PANTHER" id="PTHR30097:SF15">
    <property type="entry name" value="CATION EFFLUX SYSTEM PROTEIN CUSB"/>
    <property type="match status" value="1"/>
</dbReference>
<evidence type="ECO:0000256" key="4">
    <source>
        <dbReference type="SAM" id="SignalP"/>
    </source>
</evidence>
<comment type="caution">
    <text evidence="10">The sequence shown here is derived from an EMBL/GenBank/DDBJ whole genome shotgun (WGS) entry which is preliminary data.</text>
</comment>
<dbReference type="Pfam" id="PF25869">
    <property type="entry name" value="3HB_CusB"/>
    <property type="match status" value="1"/>
</dbReference>
<sequence>MNKFVLSSLFLALGLGGGYFANDLMQQQHSADSHTGYSASGEAEPLYWVAPMDPNYRRDKPGKSPMGMDLVPVFEENQSASQPGLVTIDPSVENNLGVRISKVELNSFATAIETVGTLNLNENTQWQLNSRVAGWVEKLAVKAEGERVDAGQYLMSIYSPELVKAQDDLLNALNMGNKRLIDSAKTRLNVLGMSDQQVKRVTKQRRSEQLVELYAPSSAYIAKLGVREGAYITPATTLVDAGALDSIWLIGELFESQAGLVAQGDRVEMRVDSYPGQTWQGEIDYIYPNLDPLTRTLRVRMEFANDDERLKPNMYARVRVSSAQASQVLTIPSEAVIRGGRFDRVVMKRGAGKYQSVRVEVGRESQGQVEILDGLMSGDTIVTSAQFMLDSESSLSADFSRIGPPDRHTESVVASGVVIAVKDGALTIAHEPVPEWEWPGMVMDFPLKQTEITEQIVPGRELKFTINKQDNQFPISKLVPGDLNPDALKQSAMGHDHSSMDHSSMDHSQMDHGSVDHSTMDHSQMEHGSMDHSTMDHSQMDHGNMEHSTMDHSQMDHSDMDHSQMGHRPQQNADIDTSTLVDEDLDWLDLDDEEGEQ</sequence>
<dbReference type="Gene3D" id="2.40.420.20">
    <property type="match status" value="1"/>
</dbReference>
<dbReference type="Pfam" id="PF25954">
    <property type="entry name" value="Beta-barrel_RND_2"/>
    <property type="match status" value="1"/>
</dbReference>
<feature type="compositionally biased region" description="Basic and acidic residues" evidence="3">
    <location>
        <begin position="548"/>
        <end position="564"/>
    </location>
</feature>
<evidence type="ECO:0000259" key="7">
    <source>
        <dbReference type="Pfam" id="PF25919"/>
    </source>
</evidence>
<dbReference type="InterPro" id="IPR058792">
    <property type="entry name" value="Beta-barrel_RND_2"/>
</dbReference>
<evidence type="ECO:0000259" key="9">
    <source>
        <dbReference type="Pfam" id="PF25967"/>
    </source>
</evidence>
<dbReference type="PANTHER" id="PTHR30097">
    <property type="entry name" value="CATION EFFLUX SYSTEM PROTEIN CUSB"/>
    <property type="match status" value="1"/>
</dbReference>
<evidence type="ECO:0000256" key="2">
    <source>
        <dbReference type="ARBA" id="ARBA00022448"/>
    </source>
</evidence>
<dbReference type="InterPro" id="IPR021647">
    <property type="entry name" value="CusF_Ec"/>
</dbReference>
<feature type="domain" description="Heavy metal binding" evidence="5">
    <location>
        <begin position="47"/>
        <end position="73"/>
    </location>
</feature>
<feature type="compositionally biased region" description="Acidic residues" evidence="3">
    <location>
        <begin position="581"/>
        <end position="597"/>
    </location>
</feature>
<dbReference type="Gene3D" id="2.40.50.100">
    <property type="match status" value="1"/>
</dbReference>
<feature type="chain" id="PRO_5045765752" evidence="4">
    <location>
        <begin position="22"/>
        <end position="597"/>
    </location>
</feature>
<dbReference type="EMBL" id="JAYDYW010000006">
    <property type="protein sequence ID" value="MEE1673723.1"/>
    <property type="molecule type" value="Genomic_DNA"/>
</dbReference>
<evidence type="ECO:0000259" key="8">
    <source>
        <dbReference type="Pfam" id="PF25954"/>
    </source>
</evidence>
<feature type="region of interest" description="Disordered" evidence="3">
    <location>
        <begin position="548"/>
        <end position="597"/>
    </location>
</feature>
<feature type="domain" description="CusB-like beta-barrel" evidence="8">
    <location>
        <begin position="246"/>
        <end position="323"/>
    </location>
</feature>
<feature type="domain" description="Multidrug resistance protein MdtA-like C-terminal permuted SH3" evidence="9">
    <location>
        <begin position="327"/>
        <end position="384"/>
    </location>
</feature>
<dbReference type="InterPro" id="IPR045800">
    <property type="entry name" value="HMBD"/>
</dbReference>
<accession>A0ABU7G2U8</accession>
<protein>
    <submittedName>
        <fullName evidence="10">Efflux RND transporter periplasmic adaptor subunit</fullName>
    </submittedName>
</protein>
<dbReference type="Proteomes" id="UP001310248">
    <property type="component" value="Unassembled WGS sequence"/>
</dbReference>
<dbReference type="InterPro" id="IPR006143">
    <property type="entry name" value="RND_pump_MFP"/>
</dbReference>
<keyword evidence="11" id="KW-1185">Reference proteome</keyword>
<dbReference type="Gene3D" id="6.10.140.730">
    <property type="match status" value="1"/>
</dbReference>
<evidence type="ECO:0000256" key="1">
    <source>
        <dbReference type="ARBA" id="ARBA00009477"/>
    </source>
</evidence>
<dbReference type="Pfam" id="PF25967">
    <property type="entry name" value="RND-MFP_C"/>
    <property type="match status" value="1"/>
</dbReference>
<evidence type="ECO:0000259" key="6">
    <source>
        <dbReference type="Pfam" id="PF25869"/>
    </source>
</evidence>
<dbReference type="Pfam" id="PF25919">
    <property type="entry name" value="BSH_CusB"/>
    <property type="match status" value="1"/>
</dbReference>
<dbReference type="Pfam" id="PF11604">
    <property type="entry name" value="CusF_Ec"/>
    <property type="match status" value="1"/>
</dbReference>
<dbReference type="RefSeq" id="WP_329774972.1">
    <property type="nucleotide sequence ID" value="NZ_JAYDYW010000006.1"/>
</dbReference>
<evidence type="ECO:0000259" key="5">
    <source>
        <dbReference type="Pfam" id="PF19335"/>
    </source>
</evidence>
<feature type="compositionally biased region" description="Polar residues" evidence="3">
    <location>
        <begin position="569"/>
        <end position="579"/>
    </location>
</feature>
<feature type="compositionally biased region" description="Basic and acidic residues" evidence="3">
    <location>
        <begin position="494"/>
        <end position="535"/>
    </location>
</feature>
<dbReference type="SUPFAM" id="SSF141571">
    <property type="entry name" value="Pentapeptide repeat-like"/>
    <property type="match status" value="1"/>
</dbReference>
<dbReference type="InterPro" id="IPR042230">
    <property type="entry name" value="CusF_sf"/>
</dbReference>
<comment type="similarity">
    <text evidence="1">Belongs to the membrane fusion protein (MFP) (TC 8.A.1) family.</text>
</comment>
<reference evidence="10 11" key="2">
    <citation type="submission" date="2023-12" db="EMBL/GenBank/DDBJ databases">
        <authorList>
            <consortium name="Cladostephus spongiosus"/>
            <person name="Lorente B."/>
            <person name="Cabral C."/>
            <person name="Frias J."/>
            <person name="Faria J."/>
            <person name="Toubarro D."/>
        </authorList>
    </citation>
    <scope>NUCLEOTIDE SEQUENCE [LARGE SCALE GENOMIC DNA]</scope>
    <source>
        <strain evidence="10 11">ZMCS4</strain>
    </source>
</reference>
<name>A0ABU7G2U8_9ALTE</name>
<keyword evidence="2" id="KW-0813">Transport</keyword>
<dbReference type="Gene3D" id="2.40.50.320">
    <property type="entry name" value="Copper binding periplasmic protein CusF"/>
    <property type="match status" value="1"/>
</dbReference>
<dbReference type="Gene3D" id="2.40.30.170">
    <property type="match status" value="1"/>
</dbReference>
<feature type="domain" description="CusB-like barrel-sandwich hybrid" evidence="7">
    <location>
        <begin position="128"/>
        <end position="239"/>
    </location>
</feature>
<organism evidence="10 11">
    <name type="scientific">Agarivorans aestuarii</name>
    <dbReference type="NCBI Taxonomy" id="1563703"/>
    <lineage>
        <taxon>Bacteria</taxon>
        <taxon>Pseudomonadati</taxon>
        <taxon>Pseudomonadota</taxon>
        <taxon>Gammaproteobacteria</taxon>
        <taxon>Alteromonadales</taxon>
        <taxon>Alteromonadaceae</taxon>
        <taxon>Agarivorans</taxon>
    </lineage>
</organism>
<evidence type="ECO:0000313" key="10">
    <source>
        <dbReference type="EMBL" id="MEE1673723.1"/>
    </source>
</evidence>
<dbReference type="InterPro" id="IPR058790">
    <property type="entry name" value="BSH_CusB"/>
</dbReference>
<dbReference type="Gene3D" id="2.160.10.20">
    <property type="entry name" value="Insect antifreeze protein"/>
    <property type="match status" value="1"/>
</dbReference>
<feature type="domain" description="CusB-like three alpha-helical bundle" evidence="6">
    <location>
        <begin position="161"/>
        <end position="206"/>
    </location>
</feature>
<dbReference type="InterPro" id="IPR058627">
    <property type="entry name" value="MdtA-like_C"/>
</dbReference>
<feature type="region of interest" description="Disordered" evidence="3">
    <location>
        <begin position="487"/>
        <end position="535"/>
    </location>
</feature>
<dbReference type="NCBIfam" id="TIGR01730">
    <property type="entry name" value="RND_mfp"/>
    <property type="match status" value="1"/>
</dbReference>
<dbReference type="Pfam" id="PF19335">
    <property type="entry name" value="HMBD"/>
    <property type="match status" value="1"/>
</dbReference>
<reference evidence="11" key="1">
    <citation type="submission" date="2023-07" db="EMBL/GenBank/DDBJ databases">
        <title>Draft genome sequence of Agarivorans aestuarii strain ZMCS4, a CAZymes producing bacteria isolated from the marine brown algae Clodostephus spongiosus.</title>
        <authorList>
            <person name="Lorente B."/>
            <person name="Cabral C."/>
            <person name="Frias J."/>
            <person name="Faria J."/>
            <person name="Toubarro D."/>
        </authorList>
    </citation>
    <scope>NUCLEOTIDE SEQUENCE [LARGE SCALE GENOMIC DNA]</scope>
    <source>
        <strain evidence="11">ZMCS4</strain>
    </source>
</reference>
<gene>
    <name evidence="10" type="ORF">SNR37_003150</name>
</gene>
<keyword evidence="4" id="KW-0732">Signal</keyword>